<feature type="domain" description="Transposase InsH N-terminal" evidence="1">
    <location>
        <begin position="73"/>
        <end position="163"/>
    </location>
</feature>
<evidence type="ECO:0000313" key="3">
    <source>
        <dbReference type="Proteomes" id="UP000077037"/>
    </source>
</evidence>
<name>A0A157PMF8_9BORD</name>
<sequence length="222" mass="24949">MSITPDSNESAIPLHRPAAASSVGVRHVKMSEFYSKFASYIAEAEYAPVCVWRYKSPVVWLVGHATWARHPKIEQFLPEGHILGLLRDSINARLDKANTLLEAAMSANKMRVPPEPLVRALLVRILYSIPSDAMLHEQINHNLLYRWFVGFDLSQPIWARHVMEDAFALLLSQREIVGLITELVTLAAASKQASATHDFHINLALLEAWRVRVGQQAIQPEA</sequence>
<dbReference type="Proteomes" id="UP000077037">
    <property type="component" value="Unassembled WGS sequence"/>
</dbReference>
<dbReference type="Pfam" id="PF05598">
    <property type="entry name" value="DUF772"/>
    <property type="match status" value="1"/>
</dbReference>
<gene>
    <name evidence="2" type="ORF">SAMEA1982600_02849</name>
</gene>
<dbReference type="EMBL" id="FKBS01000014">
    <property type="protein sequence ID" value="SAI34812.1"/>
    <property type="molecule type" value="Genomic_DNA"/>
</dbReference>
<dbReference type="AlphaFoldDB" id="A0A157PMF8"/>
<evidence type="ECO:0000259" key="1">
    <source>
        <dbReference type="Pfam" id="PF05598"/>
    </source>
</evidence>
<protein>
    <submittedName>
        <fullName evidence="2">Transposase domain (DUF772)</fullName>
    </submittedName>
</protein>
<evidence type="ECO:0000313" key="2">
    <source>
        <dbReference type="EMBL" id="SAI34812.1"/>
    </source>
</evidence>
<dbReference type="InterPro" id="IPR008490">
    <property type="entry name" value="Transposase_InsH_N"/>
</dbReference>
<accession>A0A157PMF8</accession>
<proteinExistence type="predicted"/>
<reference evidence="2 3" key="1">
    <citation type="submission" date="2016-03" db="EMBL/GenBank/DDBJ databases">
        <authorList>
            <consortium name="Pathogen Informatics"/>
        </authorList>
    </citation>
    <scope>NUCLEOTIDE SEQUENCE [LARGE SCALE GENOMIC DNA]</scope>
    <source>
        <strain evidence="2 3">NCTC13364</strain>
    </source>
</reference>
<dbReference type="RefSeq" id="WP_162270273.1">
    <property type="nucleotide sequence ID" value="NZ_FKBS01000014.1"/>
</dbReference>
<organism evidence="2 3">
    <name type="scientific">Bordetella ansorpii</name>
    <dbReference type="NCBI Taxonomy" id="288768"/>
    <lineage>
        <taxon>Bacteria</taxon>
        <taxon>Pseudomonadati</taxon>
        <taxon>Pseudomonadota</taxon>
        <taxon>Betaproteobacteria</taxon>
        <taxon>Burkholderiales</taxon>
        <taxon>Alcaligenaceae</taxon>
        <taxon>Bordetella</taxon>
    </lineage>
</organism>